<evidence type="ECO:0000256" key="1">
    <source>
        <dbReference type="SAM" id="Coils"/>
    </source>
</evidence>
<feature type="coiled-coil region" evidence="1">
    <location>
        <begin position="37"/>
        <end position="102"/>
    </location>
</feature>
<organism evidence="2 3">
    <name type="scientific">Roseburia intestinalis</name>
    <dbReference type="NCBI Taxonomy" id="166486"/>
    <lineage>
        <taxon>Bacteria</taxon>
        <taxon>Bacillati</taxon>
        <taxon>Bacillota</taxon>
        <taxon>Clostridia</taxon>
        <taxon>Lachnospirales</taxon>
        <taxon>Lachnospiraceae</taxon>
        <taxon>Roseburia</taxon>
    </lineage>
</organism>
<evidence type="ECO:0008006" key="4">
    <source>
        <dbReference type="Google" id="ProtNLM"/>
    </source>
</evidence>
<reference evidence="2 3" key="1">
    <citation type="submission" date="2018-08" db="EMBL/GenBank/DDBJ databases">
        <title>A genome reference for cultivated species of the human gut microbiota.</title>
        <authorList>
            <person name="Zou Y."/>
            <person name="Xue W."/>
            <person name="Luo G."/>
        </authorList>
    </citation>
    <scope>NUCLEOTIDE SEQUENCE [LARGE SCALE GENOMIC DNA]</scope>
    <source>
        <strain evidence="2 3">AM37-1AC</strain>
    </source>
</reference>
<accession>A0A413YTG9</accession>
<keyword evidence="1" id="KW-0175">Coiled coil</keyword>
<comment type="caution">
    <text evidence="2">The sequence shown here is derived from an EMBL/GenBank/DDBJ whole genome shotgun (WGS) entry which is preliminary data.</text>
</comment>
<sequence>MVKVISELEKIGLSLTDEQKESIKKSMGEELYSKQELDKKLSKTQELEEKNKELVGKQETLEKELQTMRDSAPDADALNQKIAELTTTLETERKERAEKDERARLDGLVTDFFADKHFVNAITADAIKAQLVDKLNSDEARGKSISDLFDTIVKDDKGNYKPDILIDEKTFQAQQNRSQIVGNPINQLDGAKLSTAELMKLKNKNPDMDITPYLNRKKEK</sequence>
<gene>
    <name evidence="2" type="ORF">DW856_18940</name>
</gene>
<evidence type="ECO:0000313" key="2">
    <source>
        <dbReference type="EMBL" id="RHC12354.1"/>
    </source>
</evidence>
<proteinExistence type="predicted"/>
<dbReference type="Proteomes" id="UP000283513">
    <property type="component" value="Unassembled WGS sequence"/>
</dbReference>
<protein>
    <recommendedName>
        <fullName evidence="4">Phage minor structural protein GP20</fullName>
    </recommendedName>
</protein>
<dbReference type="AlphaFoldDB" id="A0A413YTG9"/>
<name>A0A413YTG9_9FIRM</name>
<dbReference type="EMBL" id="QSHO01000028">
    <property type="protein sequence ID" value="RHC12354.1"/>
    <property type="molecule type" value="Genomic_DNA"/>
</dbReference>
<evidence type="ECO:0000313" key="3">
    <source>
        <dbReference type="Proteomes" id="UP000283513"/>
    </source>
</evidence>
<dbReference type="RefSeq" id="WP_118599446.1">
    <property type="nucleotide sequence ID" value="NZ_QSHO01000028.1"/>
</dbReference>